<protein>
    <submittedName>
        <fullName evidence="2">Uncharacterized protein</fullName>
    </submittedName>
</protein>
<dbReference type="GO" id="GO:0005829">
    <property type="term" value="C:cytosol"/>
    <property type="evidence" value="ECO:0007669"/>
    <property type="project" value="TreeGrafter"/>
</dbReference>
<dbReference type="EMBL" id="JAZGQO010000014">
    <property type="protein sequence ID" value="KAK6170630.1"/>
    <property type="molecule type" value="Genomic_DNA"/>
</dbReference>
<gene>
    <name evidence="2" type="ORF">SNE40_018980</name>
</gene>
<name>A0AAN8J5Y8_PATCE</name>
<reference evidence="2 3" key="1">
    <citation type="submission" date="2024-01" db="EMBL/GenBank/DDBJ databases">
        <title>The genome of the rayed Mediterranean limpet Patella caerulea (Linnaeus, 1758).</title>
        <authorList>
            <person name="Anh-Thu Weber A."/>
            <person name="Halstead-Nussloch G."/>
        </authorList>
    </citation>
    <scope>NUCLEOTIDE SEQUENCE [LARGE SCALE GENOMIC DNA]</scope>
    <source>
        <strain evidence="2">AATW-2023a</strain>
        <tissue evidence="2">Whole specimen</tissue>
    </source>
</reference>
<dbReference type="GO" id="GO:0016020">
    <property type="term" value="C:membrane"/>
    <property type="evidence" value="ECO:0007669"/>
    <property type="project" value="TreeGrafter"/>
</dbReference>
<organism evidence="2 3">
    <name type="scientific">Patella caerulea</name>
    <name type="common">Rayed Mediterranean limpet</name>
    <dbReference type="NCBI Taxonomy" id="87958"/>
    <lineage>
        <taxon>Eukaryota</taxon>
        <taxon>Metazoa</taxon>
        <taxon>Spiralia</taxon>
        <taxon>Lophotrochozoa</taxon>
        <taxon>Mollusca</taxon>
        <taxon>Gastropoda</taxon>
        <taxon>Patellogastropoda</taxon>
        <taxon>Patelloidea</taxon>
        <taxon>Patellidae</taxon>
        <taxon>Patella</taxon>
    </lineage>
</organism>
<proteinExistence type="predicted"/>
<comment type="caution">
    <text evidence="2">The sequence shown here is derived from an EMBL/GenBank/DDBJ whole genome shotgun (WGS) entry which is preliminary data.</text>
</comment>
<keyword evidence="1" id="KW-0732">Signal</keyword>
<evidence type="ECO:0000313" key="2">
    <source>
        <dbReference type="EMBL" id="KAK6170630.1"/>
    </source>
</evidence>
<accession>A0AAN8J5Y8</accession>
<feature type="signal peptide" evidence="1">
    <location>
        <begin position="1"/>
        <end position="20"/>
    </location>
</feature>
<feature type="chain" id="PRO_5042817759" evidence="1">
    <location>
        <begin position="21"/>
        <end position="356"/>
    </location>
</feature>
<evidence type="ECO:0000313" key="3">
    <source>
        <dbReference type="Proteomes" id="UP001347796"/>
    </source>
</evidence>
<keyword evidence="3" id="KW-1185">Reference proteome</keyword>
<dbReference type="Pfam" id="PF15882">
    <property type="entry name" value="DUF4735"/>
    <property type="match status" value="1"/>
</dbReference>
<evidence type="ECO:0000256" key="1">
    <source>
        <dbReference type="SAM" id="SignalP"/>
    </source>
</evidence>
<dbReference type="InterPro" id="IPR031751">
    <property type="entry name" value="DUF4735"/>
</dbReference>
<dbReference type="PANTHER" id="PTHR33539">
    <property type="entry name" value="UPF0764 PROTEIN C16ORF89"/>
    <property type="match status" value="1"/>
</dbReference>
<dbReference type="AlphaFoldDB" id="A0AAN8J5Y8"/>
<dbReference type="Proteomes" id="UP001347796">
    <property type="component" value="Unassembled WGS sequence"/>
</dbReference>
<dbReference type="PANTHER" id="PTHR33539:SF1">
    <property type="entry name" value="UPF0764 PROTEIN C16ORF89"/>
    <property type="match status" value="1"/>
</dbReference>
<sequence length="356" mass="41245">MKLYFLTLAIFISSISTARCFRTGNDTDPYLRPTLRALRAALQFLRREHRYINLDAVIGTRIVEGQMKVLLDRLRKKSPKLQLPADVLNGMEEIRLLSRYISEAAIPFIALRDTKYFTRIGDILSRGFWELKYESRDVDSDSETWPYTSDEAITEKMSDDCLTEYFGTGGNRDTCSISDKCWTRMTKRGYGGYSLSHEVFYLQIGQQFGCVNEMEAKVAAYNQQSIDNLQSTFCKVILAESNKYANENFPHIKQDLFMEEAALCGMLGFRQFFNTQWLLKILSWQDRISGCYKASDDEILIMKAKDMMVLNGRVKREERELPDKCLCHRTTVAAAALGQYVRYIIEAWEEDQKRVH</sequence>